<dbReference type="Pfam" id="PF13193">
    <property type="entry name" value="AMP-binding_C"/>
    <property type="match status" value="1"/>
</dbReference>
<evidence type="ECO:0000259" key="3">
    <source>
        <dbReference type="Pfam" id="PF00501"/>
    </source>
</evidence>
<evidence type="ECO:0000256" key="1">
    <source>
        <dbReference type="ARBA" id="ARBA00006432"/>
    </source>
</evidence>
<dbReference type="KEGG" id="bfo:118417533"/>
<keyword evidence="2" id="KW-0443">Lipid metabolism</keyword>
<protein>
    <submittedName>
        <fullName evidence="6">Malonate--CoA ligase ACSF3, mitochondrial-like</fullName>
    </submittedName>
</protein>
<dbReference type="OrthoDB" id="2962993at2759"/>
<dbReference type="OMA" id="KGKWFKT"/>
<dbReference type="PANTHER" id="PTHR43201:SF8">
    <property type="entry name" value="ACYL-COA SYNTHETASE FAMILY MEMBER 3"/>
    <property type="match status" value="1"/>
</dbReference>
<dbReference type="InterPro" id="IPR000873">
    <property type="entry name" value="AMP-dep_synth/lig_dom"/>
</dbReference>
<dbReference type="InterPro" id="IPR020845">
    <property type="entry name" value="AMP-binding_CS"/>
</dbReference>
<dbReference type="RefSeq" id="XP_035679013.1">
    <property type="nucleotide sequence ID" value="XM_035823120.1"/>
</dbReference>
<dbReference type="PROSITE" id="PS00455">
    <property type="entry name" value="AMP_BINDING"/>
    <property type="match status" value="1"/>
</dbReference>
<dbReference type="InterPro" id="IPR025110">
    <property type="entry name" value="AMP-bd_C"/>
</dbReference>
<evidence type="ECO:0000256" key="2">
    <source>
        <dbReference type="ARBA" id="ARBA00023098"/>
    </source>
</evidence>
<dbReference type="Pfam" id="PF00501">
    <property type="entry name" value="AMP-binding"/>
    <property type="match status" value="1"/>
</dbReference>
<dbReference type="SUPFAM" id="SSF56801">
    <property type="entry name" value="Acetyl-CoA synthetase-like"/>
    <property type="match status" value="1"/>
</dbReference>
<accession>A0A9J7LCD4</accession>
<evidence type="ECO:0000313" key="6">
    <source>
        <dbReference type="RefSeq" id="XP_035679013.1"/>
    </source>
</evidence>
<dbReference type="GO" id="GO:0031956">
    <property type="term" value="F:medium-chain fatty acid-CoA ligase activity"/>
    <property type="evidence" value="ECO:0000318"/>
    <property type="project" value="GO_Central"/>
</dbReference>
<keyword evidence="5" id="KW-1185">Reference proteome</keyword>
<evidence type="ECO:0000259" key="4">
    <source>
        <dbReference type="Pfam" id="PF13193"/>
    </source>
</evidence>
<reference evidence="5" key="1">
    <citation type="journal article" date="2020" name="Nat. Ecol. Evol.">
        <title>Deeply conserved synteny resolves early events in vertebrate evolution.</title>
        <authorList>
            <person name="Simakov O."/>
            <person name="Marletaz F."/>
            <person name="Yue J.X."/>
            <person name="O'Connell B."/>
            <person name="Jenkins J."/>
            <person name="Brandt A."/>
            <person name="Calef R."/>
            <person name="Tung C.H."/>
            <person name="Huang T.K."/>
            <person name="Schmutz J."/>
            <person name="Satoh N."/>
            <person name="Yu J.K."/>
            <person name="Putnam N.H."/>
            <person name="Green R.E."/>
            <person name="Rokhsar D.S."/>
        </authorList>
    </citation>
    <scope>NUCLEOTIDE SEQUENCE [LARGE SCALE GENOMIC DNA]</scope>
    <source>
        <strain evidence="5">S238N-H82</strain>
    </source>
</reference>
<sequence length="632" mass="70513">MLLRIFTSRVRFNLPTTVYLKNAAVFTQNGVYFSSSSTQGTPVFLRAQKYADRTAIIDRNGSHSYLDLLQQGCLLSQKISSVLGTSDDVKGARIAFLCPNDVSYVISQWSAWISGGVAVPLCKTHPVPELEYVLSDSQASLLMYTEDYADKAAIITENSDIKPLMLKRENYIQRENSEMKTKMGECVDILLDLGSRSWKDRGAMIIYTSGTTGRPKGVLTTHKNLQAQVEAMVETWEWSHTDVILHVLPLHHVHGIVNCLMCPLWSGAMVTMMEQFSAENTWKALLSASLLSQWSDSVSQRMNVFMAVPTIYAKMIEHYDKHYTKPRVRDYVKAVCREKVRLMVSGSAALPQPIMERWEEITGHRLLERYGMTEIGMALSNPLHGDRRAGQLSSLSHFSKPRCGDVTALGIPFQVVDEGCALSVGSQRISWLVISSVCHTQCLRCIHYVSNIMLGVGHFLYLLTLQVSPGMEEQEGELLVKGPGVFKQYWNRPDATTEAFTPDGWFKTGDTAVLRDGYFSIMGRTSVDIIKSGGYKISALDVERHLLAHDGIADCAVVGVTDLTWGQRVAAIVVLRKGASLSLAELKNWGKNRMPSYLIPTEIKIVPVLPRNAMGKVNKKELLKEFFPETTS</sequence>
<dbReference type="InterPro" id="IPR045851">
    <property type="entry name" value="AMP-bd_C_sf"/>
</dbReference>
<feature type="domain" description="AMP-dependent synthetase/ligase" evidence="3">
    <location>
        <begin position="46"/>
        <end position="417"/>
    </location>
</feature>
<reference evidence="6" key="2">
    <citation type="submission" date="2025-08" db="UniProtKB">
        <authorList>
            <consortium name="RefSeq"/>
        </authorList>
    </citation>
    <scope>IDENTIFICATION</scope>
    <source>
        <strain evidence="6">S238N-H82</strain>
        <tissue evidence="6">Testes</tissue>
    </source>
</reference>
<dbReference type="InterPro" id="IPR042099">
    <property type="entry name" value="ANL_N_sf"/>
</dbReference>
<dbReference type="GeneID" id="118417533"/>
<comment type="similarity">
    <text evidence="1">Belongs to the ATP-dependent AMP-binding enzyme family.</text>
</comment>
<organism evidence="5 6">
    <name type="scientific">Branchiostoma floridae</name>
    <name type="common">Florida lancelet</name>
    <name type="synonym">Amphioxus</name>
    <dbReference type="NCBI Taxonomy" id="7739"/>
    <lineage>
        <taxon>Eukaryota</taxon>
        <taxon>Metazoa</taxon>
        <taxon>Chordata</taxon>
        <taxon>Cephalochordata</taxon>
        <taxon>Leptocardii</taxon>
        <taxon>Amphioxiformes</taxon>
        <taxon>Branchiostomatidae</taxon>
        <taxon>Branchiostoma</taxon>
    </lineage>
</organism>
<proteinExistence type="inferred from homology"/>
<dbReference type="Gene3D" id="3.40.50.12780">
    <property type="entry name" value="N-terminal domain of ligase-like"/>
    <property type="match status" value="2"/>
</dbReference>
<dbReference type="Proteomes" id="UP000001554">
    <property type="component" value="Chromosome 6"/>
</dbReference>
<evidence type="ECO:0000313" key="5">
    <source>
        <dbReference type="Proteomes" id="UP000001554"/>
    </source>
</evidence>
<name>A0A9J7LCD4_BRAFL</name>
<dbReference type="PANTHER" id="PTHR43201">
    <property type="entry name" value="ACYL-COA SYNTHETASE"/>
    <property type="match status" value="1"/>
</dbReference>
<dbReference type="CDD" id="cd05941">
    <property type="entry name" value="MCS"/>
    <property type="match status" value="1"/>
</dbReference>
<gene>
    <name evidence="6" type="primary">LOC118417533</name>
</gene>
<dbReference type="GO" id="GO:0006631">
    <property type="term" value="P:fatty acid metabolic process"/>
    <property type="evidence" value="ECO:0000318"/>
    <property type="project" value="GO_Central"/>
</dbReference>
<feature type="domain" description="AMP-binding enzyme C-terminal" evidence="4">
    <location>
        <begin position="542"/>
        <end position="616"/>
    </location>
</feature>
<dbReference type="Gene3D" id="3.30.300.30">
    <property type="match status" value="1"/>
</dbReference>
<dbReference type="AlphaFoldDB" id="A0A9J7LCD4"/>